<dbReference type="AlphaFoldDB" id="A0AAW4L526"/>
<evidence type="ECO:0000313" key="2">
    <source>
        <dbReference type="EMBL" id="MBT0665998.1"/>
    </source>
</evidence>
<feature type="compositionally biased region" description="Low complexity" evidence="1">
    <location>
        <begin position="481"/>
        <end position="497"/>
    </location>
</feature>
<feature type="region of interest" description="Disordered" evidence="1">
    <location>
        <begin position="475"/>
        <end position="506"/>
    </location>
</feature>
<sequence length="532" mass="54330">MTDNETLTTADNTAEAPLERCVAGRYAQLSPLSRSAEILSRGESLCTMAESRGTLAAEIFGRWGREATGAREQLPFVAGVTRCGAEQDSAPVAEEPSEVDRSATPQVFGLLPRLRARQDAAASGGSELSLSAAGVRSPAVGPAGNIKRAAASAVLSKLQTVSPEEPRAVSPPVTPDVITNLEEAPHHSNAPLGQGAPLVAPRSGASRSDSSPLAAEMAVKNAPKMAAAASQSPLSGDTVPVAEAGGSSRLVPVVTRLPERPETAELPLTGAPGCVSAKTGESVSLESFPGQAGHGKRPVLLRKLAPGGSEGVRDGDTPAALPIGTSRQVNNSGQASSQFPPVIGRDGAGLEPVKGIDSHELPVITIARSQGSQVAAAQPVQLMAETPSPSFGSEMARRMTGNRRQPEVTAVEGSIAGAAGVPLSAASLPLGIGRRAAAAPAAVMAEAPHGLVQQSSAADMYPVSGQLAAMPALNRSPEQQPATAATVSAPAADTTTPSRQTGLSREELSQLADQVYTVIEQRLTIEKERRGL</sequence>
<reference evidence="2 3" key="1">
    <citation type="submission" date="2021-05" db="EMBL/GenBank/DDBJ databases">
        <title>The draft genome of Geobacter pelophilus DSM 12255.</title>
        <authorList>
            <person name="Xu Z."/>
            <person name="Masuda Y."/>
            <person name="Itoh H."/>
            <person name="Senoo K."/>
        </authorList>
    </citation>
    <scope>NUCLEOTIDE SEQUENCE [LARGE SCALE GENOMIC DNA]</scope>
    <source>
        <strain evidence="2 3">DSM 12255</strain>
    </source>
</reference>
<comment type="caution">
    <text evidence="2">The sequence shown here is derived from an EMBL/GenBank/DDBJ whole genome shotgun (WGS) entry which is preliminary data.</text>
</comment>
<dbReference type="RefSeq" id="WP_214172770.1">
    <property type="nucleotide sequence ID" value="NZ_JAHCVJ010000008.1"/>
</dbReference>
<dbReference type="EMBL" id="JAHCVJ010000008">
    <property type="protein sequence ID" value="MBT0665998.1"/>
    <property type="molecule type" value="Genomic_DNA"/>
</dbReference>
<organism evidence="2 3">
    <name type="scientific">Geoanaerobacter pelophilus</name>
    <dbReference type="NCBI Taxonomy" id="60036"/>
    <lineage>
        <taxon>Bacteria</taxon>
        <taxon>Pseudomonadati</taxon>
        <taxon>Thermodesulfobacteriota</taxon>
        <taxon>Desulfuromonadia</taxon>
        <taxon>Geobacterales</taxon>
        <taxon>Geobacteraceae</taxon>
        <taxon>Geoanaerobacter</taxon>
    </lineage>
</organism>
<accession>A0AAW4L526</accession>
<dbReference type="Proteomes" id="UP000811899">
    <property type="component" value="Unassembled WGS sequence"/>
</dbReference>
<keyword evidence="3" id="KW-1185">Reference proteome</keyword>
<evidence type="ECO:0000313" key="3">
    <source>
        <dbReference type="Proteomes" id="UP000811899"/>
    </source>
</evidence>
<feature type="region of interest" description="Disordered" evidence="1">
    <location>
        <begin position="185"/>
        <end position="214"/>
    </location>
</feature>
<protein>
    <submittedName>
        <fullName evidence="2">Uncharacterized protein</fullName>
    </submittedName>
</protein>
<gene>
    <name evidence="2" type="ORF">KI809_16930</name>
</gene>
<proteinExistence type="predicted"/>
<name>A0AAW4L526_9BACT</name>
<evidence type="ECO:0000256" key="1">
    <source>
        <dbReference type="SAM" id="MobiDB-lite"/>
    </source>
</evidence>